<dbReference type="InterPro" id="IPR006197">
    <property type="entry name" value="Peptidase_S24_LexA"/>
</dbReference>
<evidence type="ECO:0000259" key="13">
    <source>
        <dbReference type="Pfam" id="PF00717"/>
    </source>
</evidence>
<evidence type="ECO:0000313" key="15">
    <source>
        <dbReference type="EMBL" id="QIN85441.1"/>
    </source>
</evidence>
<dbReference type="InterPro" id="IPR039418">
    <property type="entry name" value="LexA-like"/>
</dbReference>
<evidence type="ECO:0000256" key="9">
    <source>
        <dbReference type="ARBA" id="ARBA00023163"/>
    </source>
</evidence>
<gene>
    <name evidence="15" type="primary">lexA</name>
    <name evidence="15" type="ORF">GBA63_22330</name>
</gene>
<evidence type="ECO:0000256" key="11">
    <source>
        <dbReference type="ARBA" id="ARBA00023236"/>
    </source>
</evidence>
<dbReference type="GO" id="GO:0045892">
    <property type="term" value="P:negative regulation of DNA-templated transcription"/>
    <property type="evidence" value="ECO:0007669"/>
    <property type="project" value="InterPro"/>
</dbReference>
<evidence type="ECO:0000256" key="10">
    <source>
        <dbReference type="ARBA" id="ARBA00023204"/>
    </source>
</evidence>
<evidence type="ECO:0000256" key="7">
    <source>
        <dbReference type="ARBA" id="ARBA00023015"/>
    </source>
</evidence>
<dbReference type="InterPro" id="IPR006200">
    <property type="entry name" value="LexA"/>
</dbReference>
<name>A0A6G8QGA8_9ACTN</name>
<evidence type="ECO:0000313" key="16">
    <source>
        <dbReference type="Proteomes" id="UP000501452"/>
    </source>
</evidence>
<organism evidence="15 16">
    <name type="scientific">Rubrobacter tropicus</name>
    <dbReference type="NCBI Taxonomy" id="2653851"/>
    <lineage>
        <taxon>Bacteria</taxon>
        <taxon>Bacillati</taxon>
        <taxon>Actinomycetota</taxon>
        <taxon>Rubrobacteria</taxon>
        <taxon>Rubrobacterales</taxon>
        <taxon>Rubrobacteraceae</taxon>
        <taxon>Rubrobacter</taxon>
    </lineage>
</organism>
<evidence type="ECO:0000256" key="8">
    <source>
        <dbReference type="ARBA" id="ARBA00023125"/>
    </source>
</evidence>
<feature type="domain" description="LexA repressor DNA-binding" evidence="14">
    <location>
        <begin position="4"/>
        <end position="60"/>
    </location>
</feature>
<keyword evidence="3" id="KW-0235">DNA replication</keyword>
<evidence type="ECO:0000256" key="1">
    <source>
        <dbReference type="ARBA" id="ARBA00007484"/>
    </source>
</evidence>
<dbReference type="RefSeq" id="WP_166180749.1">
    <property type="nucleotide sequence ID" value="NZ_CP045120.1"/>
</dbReference>
<dbReference type="KEGG" id="rub:GBA63_22330"/>
<dbReference type="GO" id="GO:0004252">
    <property type="term" value="F:serine-type endopeptidase activity"/>
    <property type="evidence" value="ECO:0007669"/>
    <property type="project" value="UniProtKB-EC"/>
</dbReference>
<geneLocation type="plasmid" evidence="15 16">
    <name>unnamed1</name>
</geneLocation>
<dbReference type="InterPro" id="IPR036388">
    <property type="entry name" value="WH-like_DNA-bd_sf"/>
</dbReference>
<keyword evidence="6 12" id="KW-0068">Autocatalytic cleavage</keyword>
<accession>A0A6G8QGA8</accession>
<dbReference type="Gene3D" id="2.10.109.10">
    <property type="entry name" value="Umud Fragment, subunit A"/>
    <property type="match status" value="1"/>
</dbReference>
<dbReference type="InterPro" id="IPR050077">
    <property type="entry name" value="LexA_repressor"/>
</dbReference>
<keyword evidence="16" id="KW-1185">Reference proteome</keyword>
<dbReference type="AlphaFoldDB" id="A0A6G8QGA8"/>
<evidence type="ECO:0000256" key="12">
    <source>
        <dbReference type="RuleBase" id="RU003991"/>
    </source>
</evidence>
<dbReference type="CDD" id="cd00090">
    <property type="entry name" value="HTH_ARSR"/>
    <property type="match status" value="1"/>
</dbReference>
<dbReference type="InterPro" id="IPR036390">
    <property type="entry name" value="WH_DNA-bd_sf"/>
</dbReference>
<dbReference type="GO" id="GO:0009432">
    <property type="term" value="P:SOS response"/>
    <property type="evidence" value="ECO:0007669"/>
    <property type="project" value="UniProtKB-KW"/>
</dbReference>
<keyword evidence="2" id="KW-0678">Repressor</keyword>
<dbReference type="InterPro" id="IPR006199">
    <property type="entry name" value="LexA_DNA-bd_dom"/>
</dbReference>
<dbReference type="Pfam" id="PF00717">
    <property type="entry name" value="Peptidase_S24"/>
    <property type="match status" value="1"/>
</dbReference>
<dbReference type="InterPro" id="IPR015927">
    <property type="entry name" value="Peptidase_S24_S26A/B/C"/>
</dbReference>
<dbReference type="NCBIfam" id="TIGR00498">
    <property type="entry name" value="lexA"/>
    <property type="match status" value="1"/>
</dbReference>
<keyword evidence="11" id="KW-0742">SOS response</keyword>
<dbReference type="GO" id="GO:0006281">
    <property type="term" value="P:DNA repair"/>
    <property type="evidence" value="ECO:0007669"/>
    <property type="project" value="UniProtKB-KW"/>
</dbReference>
<proteinExistence type="inferred from homology"/>
<dbReference type="InterPro" id="IPR036286">
    <property type="entry name" value="LexA/Signal_pep-like_sf"/>
</dbReference>
<keyword evidence="15" id="KW-0614">Plasmid</keyword>
<dbReference type="PRINTS" id="PR00726">
    <property type="entry name" value="LEXASERPTASE"/>
</dbReference>
<dbReference type="Pfam" id="PF01726">
    <property type="entry name" value="LexA_DNA_bind"/>
    <property type="match status" value="1"/>
</dbReference>
<comment type="similarity">
    <text evidence="1 12">Belongs to the peptidase S24 family.</text>
</comment>
<keyword evidence="10" id="KW-0234">DNA repair</keyword>
<evidence type="ECO:0000256" key="5">
    <source>
        <dbReference type="ARBA" id="ARBA00022801"/>
    </source>
</evidence>
<reference evidence="15 16" key="1">
    <citation type="submission" date="2019-10" db="EMBL/GenBank/DDBJ databases">
        <title>Rubrobacter sp nov SCSIO 52090 isolated from a deep-sea sediment in the South China Sea.</title>
        <authorList>
            <person name="Chen R.W."/>
        </authorList>
    </citation>
    <scope>NUCLEOTIDE SEQUENCE [LARGE SCALE GENOMIC DNA]</scope>
    <source>
        <strain evidence="15 16">SCSIO 52909</strain>
        <plasmid evidence="15 16">unnamed1</plasmid>
    </source>
</reference>
<evidence type="ECO:0000256" key="4">
    <source>
        <dbReference type="ARBA" id="ARBA00022763"/>
    </source>
</evidence>
<evidence type="ECO:0000256" key="6">
    <source>
        <dbReference type="ARBA" id="ARBA00022813"/>
    </source>
</evidence>
<keyword evidence="4" id="KW-0227">DNA damage</keyword>
<dbReference type="InterPro" id="IPR011991">
    <property type="entry name" value="ArsR-like_HTH"/>
</dbReference>
<feature type="domain" description="Peptidase S24/S26A/S26B/S26C" evidence="13">
    <location>
        <begin position="77"/>
        <end position="189"/>
    </location>
</feature>
<dbReference type="Gene3D" id="1.10.10.10">
    <property type="entry name" value="Winged helix-like DNA-binding domain superfamily/Winged helix DNA-binding domain"/>
    <property type="match status" value="1"/>
</dbReference>
<dbReference type="GO" id="GO:0003677">
    <property type="term" value="F:DNA binding"/>
    <property type="evidence" value="ECO:0007669"/>
    <property type="project" value="UniProtKB-KW"/>
</dbReference>
<keyword evidence="9" id="KW-0804">Transcription</keyword>
<evidence type="ECO:0000259" key="14">
    <source>
        <dbReference type="Pfam" id="PF01726"/>
    </source>
</evidence>
<dbReference type="Proteomes" id="UP000501452">
    <property type="component" value="Plasmid unnamed1"/>
</dbReference>
<keyword evidence="5 12" id="KW-0378">Hydrolase</keyword>
<protein>
    <submittedName>
        <fullName evidence="15">Repressor LexA</fullName>
        <ecNumber evidence="15">3.4.21.88</ecNumber>
    </submittedName>
</protein>
<keyword evidence="8" id="KW-0238">DNA-binding</keyword>
<dbReference type="GO" id="GO:0006260">
    <property type="term" value="P:DNA replication"/>
    <property type="evidence" value="ECO:0007669"/>
    <property type="project" value="UniProtKB-KW"/>
</dbReference>
<sequence>MFPRRLEILKFLAGEAGEGRSPTIPEIADAVGVSSTQTVHHHLKALEEEGYVTRSAGKARSAVLTEKGLDAAGGGIPTLGRIAAGPGIEAVRTEEASTVARELFGAGRFLLEASGQSMTGAGIEDGDQLLVVADPSPPDGTIVAALLQGERVTVKRLYREGNVIRLRAENGEHRDIVAPAEDVEVQGRVELILRRPWRGQGRSRR</sequence>
<keyword evidence="7" id="KW-0805">Transcription regulation</keyword>
<dbReference type="PANTHER" id="PTHR33516:SF2">
    <property type="entry name" value="LEXA REPRESSOR-RELATED"/>
    <property type="match status" value="1"/>
</dbReference>
<dbReference type="CDD" id="cd06529">
    <property type="entry name" value="S24_LexA-like"/>
    <property type="match status" value="1"/>
</dbReference>
<evidence type="ECO:0000256" key="2">
    <source>
        <dbReference type="ARBA" id="ARBA00022491"/>
    </source>
</evidence>
<dbReference type="GO" id="GO:0006508">
    <property type="term" value="P:proteolysis"/>
    <property type="evidence" value="ECO:0007669"/>
    <property type="project" value="InterPro"/>
</dbReference>
<evidence type="ECO:0000256" key="3">
    <source>
        <dbReference type="ARBA" id="ARBA00022705"/>
    </source>
</evidence>
<dbReference type="EMBL" id="CP045120">
    <property type="protein sequence ID" value="QIN85441.1"/>
    <property type="molecule type" value="Genomic_DNA"/>
</dbReference>
<dbReference type="SUPFAM" id="SSF46785">
    <property type="entry name" value="Winged helix' DNA-binding domain"/>
    <property type="match status" value="1"/>
</dbReference>
<dbReference type="SUPFAM" id="SSF51306">
    <property type="entry name" value="LexA/Signal peptidase"/>
    <property type="match status" value="1"/>
</dbReference>
<dbReference type="EC" id="3.4.21.88" evidence="15"/>
<dbReference type="PANTHER" id="PTHR33516">
    <property type="entry name" value="LEXA REPRESSOR"/>
    <property type="match status" value="1"/>
</dbReference>